<dbReference type="Pfam" id="PF02374">
    <property type="entry name" value="ArsA_ATPase"/>
    <property type="match status" value="1"/>
</dbReference>
<dbReference type="GO" id="GO:0005524">
    <property type="term" value="F:ATP binding"/>
    <property type="evidence" value="ECO:0007669"/>
    <property type="project" value="InterPro"/>
</dbReference>
<reference evidence="3" key="1">
    <citation type="submission" date="2016-11" db="EMBL/GenBank/DDBJ databases">
        <authorList>
            <person name="Varghese N."/>
            <person name="Submissions S."/>
        </authorList>
    </citation>
    <scope>NUCLEOTIDE SEQUENCE [LARGE SCALE GENOMIC DNA]</scope>
    <source>
        <strain evidence="3">DSM 19514</strain>
    </source>
</reference>
<accession>A0A1M4U427</accession>
<proteinExistence type="predicted"/>
<gene>
    <name evidence="2" type="ORF">SAMN02745225_00835</name>
</gene>
<dbReference type="AlphaFoldDB" id="A0A1M4U427"/>
<name>A0A1M4U427_9ACTN</name>
<dbReference type="InterPro" id="IPR016300">
    <property type="entry name" value="ATPase_ArsA/GET3"/>
</dbReference>
<dbReference type="Gene3D" id="3.40.50.300">
    <property type="entry name" value="P-loop containing nucleotide triphosphate hydrolases"/>
    <property type="match status" value="1"/>
</dbReference>
<dbReference type="Proteomes" id="UP000184295">
    <property type="component" value="Unassembled WGS sequence"/>
</dbReference>
<dbReference type="InterPro" id="IPR027417">
    <property type="entry name" value="P-loop_NTPase"/>
</dbReference>
<organism evidence="2 3">
    <name type="scientific">Ferrithrix thermotolerans DSM 19514</name>
    <dbReference type="NCBI Taxonomy" id="1121881"/>
    <lineage>
        <taxon>Bacteria</taxon>
        <taxon>Bacillati</taxon>
        <taxon>Actinomycetota</taxon>
        <taxon>Acidimicrobiia</taxon>
        <taxon>Acidimicrobiales</taxon>
        <taxon>Acidimicrobiaceae</taxon>
        <taxon>Ferrithrix</taxon>
    </lineage>
</organism>
<evidence type="ECO:0000259" key="1">
    <source>
        <dbReference type="Pfam" id="PF02374"/>
    </source>
</evidence>
<protein>
    <submittedName>
        <fullName evidence="2">Anion-transporting ATPase, ArsA/GET3 family</fullName>
    </submittedName>
</protein>
<dbReference type="PANTHER" id="PTHR10803">
    <property type="entry name" value="ARSENICAL PUMP-DRIVING ATPASE ARSENITE-TRANSLOCATING ATPASE"/>
    <property type="match status" value="1"/>
</dbReference>
<dbReference type="SUPFAM" id="SSF52540">
    <property type="entry name" value="P-loop containing nucleoside triphosphate hydrolases"/>
    <property type="match status" value="1"/>
</dbReference>
<sequence length="323" mass="35127">MGARGSITDLDRLLDRKLLFVTGKGGVGKTTIATALGILSAERGKRVLLCEVEPKGEVGRYFGVREIGFEPVEVRTDLFVMEMDTERALSEYLRLYLKVPIPTKIGPIARTFDFVSKAAPGVREILVVGKLCYEVREKNYDIVIADSTATGHVVSQLASPQGVNELFGVGLVKDQTKWMIDILKDEHQSGICLVSTAEETPVDEAAELAERLRSETGVSLVLGILNKMVPKIFSEAEESYFNEIVSGPMLPVIRRVLGEGIDALVDATSLWKALAASNHQNAERFKSSLGTSIPTIEIPLIPGMTAGVGIVREVAETIEVELT</sequence>
<dbReference type="STRING" id="1121881.SAMN02745225_00835"/>
<dbReference type="PANTHER" id="PTHR10803:SF31">
    <property type="entry name" value="ATPASE RV3679-RELATED"/>
    <property type="match status" value="1"/>
</dbReference>
<dbReference type="RefSeq" id="WP_178138697.1">
    <property type="nucleotide sequence ID" value="NZ_FQUL01000008.1"/>
</dbReference>
<dbReference type="EMBL" id="FQUL01000008">
    <property type="protein sequence ID" value="SHE51488.1"/>
    <property type="molecule type" value="Genomic_DNA"/>
</dbReference>
<evidence type="ECO:0000313" key="2">
    <source>
        <dbReference type="EMBL" id="SHE51488.1"/>
    </source>
</evidence>
<dbReference type="InterPro" id="IPR025723">
    <property type="entry name" value="ArsA/GET3_ATPase-like"/>
</dbReference>
<feature type="domain" description="ArsA/GET3 Anion-transporting ATPase-like" evidence="1">
    <location>
        <begin position="17"/>
        <end position="167"/>
    </location>
</feature>
<keyword evidence="3" id="KW-1185">Reference proteome</keyword>
<evidence type="ECO:0000313" key="3">
    <source>
        <dbReference type="Proteomes" id="UP000184295"/>
    </source>
</evidence>
<dbReference type="GO" id="GO:0016887">
    <property type="term" value="F:ATP hydrolysis activity"/>
    <property type="evidence" value="ECO:0007669"/>
    <property type="project" value="InterPro"/>
</dbReference>